<name>A0ACB8WFG1_9TELE</name>
<evidence type="ECO:0000313" key="2">
    <source>
        <dbReference type="Proteomes" id="UP000831701"/>
    </source>
</evidence>
<protein>
    <submittedName>
        <fullName evidence="1">Uncharacterized protein</fullName>
    </submittedName>
</protein>
<dbReference type="EMBL" id="CM041540">
    <property type="protein sequence ID" value="KAI3366672.1"/>
    <property type="molecule type" value="Genomic_DNA"/>
</dbReference>
<comment type="caution">
    <text evidence="1">The sequence shown here is derived from an EMBL/GenBank/DDBJ whole genome shotgun (WGS) entry which is preliminary data.</text>
</comment>
<organism evidence="1 2">
    <name type="scientific">Scortum barcoo</name>
    <name type="common">barcoo grunter</name>
    <dbReference type="NCBI Taxonomy" id="214431"/>
    <lineage>
        <taxon>Eukaryota</taxon>
        <taxon>Metazoa</taxon>
        <taxon>Chordata</taxon>
        <taxon>Craniata</taxon>
        <taxon>Vertebrata</taxon>
        <taxon>Euteleostomi</taxon>
        <taxon>Actinopterygii</taxon>
        <taxon>Neopterygii</taxon>
        <taxon>Teleostei</taxon>
        <taxon>Neoteleostei</taxon>
        <taxon>Acanthomorphata</taxon>
        <taxon>Eupercaria</taxon>
        <taxon>Centrarchiformes</taxon>
        <taxon>Terapontoidei</taxon>
        <taxon>Terapontidae</taxon>
        <taxon>Scortum</taxon>
    </lineage>
</organism>
<evidence type="ECO:0000313" key="1">
    <source>
        <dbReference type="EMBL" id="KAI3366672.1"/>
    </source>
</evidence>
<dbReference type="Proteomes" id="UP000831701">
    <property type="component" value="Chromosome 10"/>
</dbReference>
<proteinExistence type="predicted"/>
<reference evidence="1" key="1">
    <citation type="submission" date="2022-04" db="EMBL/GenBank/DDBJ databases">
        <title>Jade perch genome.</title>
        <authorList>
            <person name="Chao B."/>
        </authorList>
    </citation>
    <scope>NUCLEOTIDE SEQUENCE</scope>
    <source>
        <strain evidence="1">CB-2022</strain>
    </source>
</reference>
<keyword evidence="2" id="KW-1185">Reference proteome</keyword>
<accession>A0ACB8WFG1</accession>
<gene>
    <name evidence="1" type="ORF">L3Q82_009211</name>
</gene>
<sequence>MSEPPVGPGSWSRSGTLRPGAVRAIGAEALVALLEGGLDRVVLIDSRPFVDYNSSHILEAVNVNCSKLMKRRLQQDKVQINELLQHSAKKKLELQADQEVVVYDQSSSDPSALGSESFLSVLLLKLEKSFPSVHLLSGESTPERQTGQSPERQTGGFSEFSHLFPGLCEGKSALVPSCISQPCLPVTNIGPTRILPHLYLGCQRDVLNKDLMQQNDIAYVLNASNTCPKPDFIPESHFLRVPVNDSFCEKILPWLDRSVEFIEKAKASNARVLVHCLAGISRSATIAIAYIMKRMDMSLDEAYRFVKEKRPTISPNFNFLGQLLDFEKKIKSPLGTETKLKSLHDLEPGSAPVQLEDPEPAACQEALLGPGLALLEPLTLPCVLADAPEERLLAQALSGLQLADGPEDSVRLKRSFSLDIKSYGEPGGNAPHRVFVPHGSGDAADFYKASAFKEPTSKPCQFSPVEEVSEQSTPEQSPDKEEADRPEQVAPPASSSFTKPPLAAPNCSHQLHRSGSMEENATSFLFGLSRSQQHLAKPGCTGALKGWHSDILLGPVTVSTSSLAGGWYLSSDSARFYSTSAVLSGGGFAAFGCGHGLEAVRRRSRQRTGDRGDSRRSWHEESSFEKQLKRRSCQMEFGDGMTDSRSREEMGKVGSQSSFSGSMEIIELLLHHDGPVRYTDRITAGRCTNPPVNLTLHLSLTREQDPEILELLHLRQDLSTHPERARHPFPEANRTTSSAKSRDEILWFPNRTPSGPWLRLEILSIKIMNRTGDKGQPCRSPTFTGNRSDLLPAMRTKLLLRSYRDRTALSKGPRTPYSRSTPHRIPRGTRSNAFSRSTKHMWTGWANSHKPSKHPVEGIELVHCSTTRTKTALFLLNPRVDYRPNSPLQYPGVDLPGEAEKCDPSVVGTHSPVPLFKKRDHHPSLPLQRYCPQPPCNVAEACQPRQPHNIQRLEAENMVHSDSMSPASLGICEKLFRRWELKTSLTEGSARRSQQTLTIRLGLPGLSNFLLCQRSQLTTRWRREATLSLHRGELQHVAAELGSYKQAHTSSPPLTLGNSRVVEGPAPLKELGSRAQTAMRGGLFHYTSASAQLRHKITRLNYFYCEKDNDDDDGEVNDDGEDNNDDEGGDDDDGDEKVMEKLASLKINFICSLSAFQKSGHGSQSPEPPSSKARSSAKALYEQRKHFTKNSINSLTDTSQYQVEHLTTFMLDRKDGMITVDDGIRRLRLLDAKGKVWTQEMLLQVEEKTVSLIDPDTKNELENFPIGTIQHCQAVMNACSYDSILALVCKESGQNKPDLHLFQCDDIKANLIHADIDSAMIDAKGGKVKKRPEALKMILKSDGVIPPPPAAPAPEPPALSNQVDVKSRAAAWSAWTNEQQDYERQRLSEENGPAEMTAARVDRDVQILNHILDDIEFFVTKLQKAAEAFSELSKRKKTKKGKKKSPGVRKKNTSVEHFNLKEKLSSCWSEVCFCPPEGVLTLRSKPPDEDEFVDCLQKFKHAFNQLGRLKDHIQNPSAVDLLHFLFSPLRMVIQASGSVDLARSVVVPLLTSEAIDFLHASGTAEERHMWVALGDGWTKCSPAHHCMFLKRLEWPKDHYFPPCVLKFRDGWEPPALPSSSRERELTQLAETLAGAEIQRQEELQARLVQEAAVQKFPPADGYAISNTSYKRMQILDQDLAVAAFKQAVSRRIDRSFDGQPNLFAKSKYDFVARNNTELSVLKDEVVEVLDDRKQWWKVRNGCGASGYVPNNILEITKAVDITGRGEPIYSHTIQLMMPKKEFELFKKQTTRTDFIPSKPAATPMPPAPTPPPPAPGRLPTPPLPPPAAEPPKASAGSSVSRQNSTTSSDNGSVAMREHNNQRPPPANRRKSNMEEVQDELMTRLTLGRSAQKKFQVPSRSSSLPTVSITYDSSPDEVKTWLEAKGFSPVTITSLGVLTGAQLFSLNKEELKTVCPDDGARVFSQVTVQKAALEKSSGSELQEIMRRRQEKLAASTCDSGVESFDEGSTH</sequence>